<protein>
    <submittedName>
        <fullName evidence="1">Uncharacterized protein</fullName>
    </submittedName>
</protein>
<name>A0A9Q1KBQ7_9CARY</name>
<sequence length="308" mass="33972">MLMRYEIGSQVLLPGQCNLLERNTTHAFREWWSKMLISSTCIPHVGDYKRKRSDLLVMNVSKDEGKLTSKPKLKIVCSGKPLDSFIPPIEDSSSHVKILGIDVVIPATPILAIPIQSIAPLPQNELSIGVCEPSIEKIIELPPKGAENIMYILDAESNPAECMGESDDVNFKEELAHVPLPSGSQCFPLVESRGVCFPNDDEVESIRKVHAPSLVPHPQHPLRAPQGGISIFNADAIIKEVDKNAARVFGKVILDKVYRTLFDGLPSLKAFMPLSFKEAVDVTPLGTKVEGLIKQAHEFKDLQQSYSC</sequence>
<organism evidence="1 2">
    <name type="scientific">Carnegiea gigantea</name>
    <dbReference type="NCBI Taxonomy" id="171969"/>
    <lineage>
        <taxon>Eukaryota</taxon>
        <taxon>Viridiplantae</taxon>
        <taxon>Streptophyta</taxon>
        <taxon>Embryophyta</taxon>
        <taxon>Tracheophyta</taxon>
        <taxon>Spermatophyta</taxon>
        <taxon>Magnoliopsida</taxon>
        <taxon>eudicotyledons</taxon>
        <taxon>Gunneridae</taxon>
        <taxon>Pentapetalae</taxon>
        <taxon>Caryophyllales</taxon>
        <taxon>Cactineae</taxon>
        <taxon>Cactaceae</taxon>
        <taxon>Cactoideae</taxon>
        <taxon>Echinocereeae</taxon>
        <taxon>Carnegiea</taxon>
    </lineage>
</organism>
<evidence type="ECO:0000313" key="2">
    <source>
        <dbReference type="Proteomes" id="UP001153076"/>
    </source>
</evidence>
<comment type="caution">
    <text evidence="1">The sequence shown here is derived from an EMBL/GenBank/DDBJ whole genome shotgun (WGS) entry which is preliminary data.</text>
</comment>
<accession>A0A9Q1KBQ7</accession>
<dbReference type="Proteomes" id="UP001153076">
    <property type="component" value="Unassembled WGS sequence"/>
</dbReference>
<dbReference type="EMBL" id="JAKOGI010000203">
    <property type="protein sequence ID" value="KAJ8439971.1"/>
    <property type="molecule type" value="Genomic_DNA"/>
</dbReference>
<reference evidence="1" key="1">
    <citation type="submission" date="2022-04" db="EMBL/GenBank/DDBJ databases">
        <title>Carnegiea gigantea Genome sequencing and assembly v2.</title>
        <authorList>
            <person name="Copetti D."/>
            <person name="Sanderson M.J."/>
            <person name="Burquez A."/>
            <person name="Wojciechowski M.F."/>
        </authorList>
    </citation>
    <scope>NUCLEOTIDE SEQUENCE</scope>
    <source>
        <strain evidence="1">SGP5-SGP5p</strain>
        <tissue evidence="1">Aerial part</tissue>
    </source>
</reference>
<dbReference type="OrthoDB" id="1750307at2759"/>
<evidence type="ECO:0000313" key="1">
    <source>
        <dbReference type="EMBL" id="KAJ8439971.1"/>
    </source>
</evidence>
<keyword evidence="2" id="KW-1185">Reference proteome</keyword>
<proteinExistence type="predicted"/>
<dbReference type="AlphaFoldDB" id="A0A9Q1KBQ7"/>
<gene>
    <name evidence="1" type="ORF">Cgig2_008354</name>
</gene>